<dbReference type="EMBL" id="JAQQWN010000007">
    <property type="protein sequence ID" value="KAK8075017.1"/>
    <property type="molecule type" value="Genomic_DNA"/>
</dbReference>
<feature type="domain" description="TauD/TfdA-like" evidence="7">
    <location>
        <begin position="127"/>
        <end position="304"/>
    </location>
</feature>
<organism evidence="8 9">
    <name type="scientific">Apiospora hydei</name>
    <dbReference type="NCBI Taxonomy" id="1337664"/>
    <lineage>
        <taxon>Eukaryota</taxon>
        <taxon>Fungi</taxon>
        <taxon>Dikarya</taxon>
        <taxon>Ascomycota</taxon>
        <taxon>Pezizomycotina</taxon>
        <taxon>Sordariomycetes</taxon>
        <taxon>Xylariomycetidae</taxon>
        <taxon>Amphisphaeriales</taxon>
        <taxon>Apiosporaceae</taxon>
        <taxon>Apiospora</taxon>
    </lineage>
</organism>
<evidence type="ECO:0000313" key="8">
    <source>
        <dbReference type="EMBL" id="KAK8075017.1"/>
    </source>
</evidence>
<evidence type="ECO:0000256" key="5">
    <source>
        <dbReference type="ARBA" id="ARBA00023002"/>
    </source>
</evidence>
<dbReference type="InterPro" id="IPR042098">
    <property type="entry name" value="TauD-like_sf"/>
</dbReference>
<accession>A0ABR1VUX8</accession>
<evidence type="ECO:0000256" key="1">
    <source>
        <dbReference type="ARBA" id="ARBA00001954"/>
    </source>
</evidence>
<evidence type="ECO:0000256" key="3">
    <source>
        <dbReference type="ARBA" id="ARBA00022723"/>
    </source>
</evidence>
<comment type="similarity">
    <text evidence="2">Belongs to the TfdA dioxygenase family.</text>
</comment>
<dbReference type="Pfam" id="PF02668">
    <property type="entry name" value="TauD"/>
    <property type="match status" value="1"/>
</dbReference>
<evidence type="ECO:0000259" key="7">
    <source>
        <dbReference type="Pfam" id="PF02668"/>
    </source>
</evidence>
<name>A0ABR1VUX8_9PEZI</name>
<dbReference type="GO" id="GO:0051213">
    <property type="term" value="F:dioxygenase activity"/>
    <property type="evidence" value="ECO:0007669"/>
    <property type="project" value="UniProtKB-KW"/>
</dbReference>
<proteinExistence type="inferred from homology"/>
<dbReference type="InterPro" id="IPR051323">
    <property type="entry name" value="AtsK-like"/>
</dbReference>
<dbReference type="SUPFAM" id="SSF51197">
    <property type="entry name" value="Clavaminate synthase-like"/>
    <property type="match status" value="1"/>
</dbReference>
<keyword evidence="6" id="KW-0408">Iron</keyword>
<protein>
    <submittedName>
        <fullName evidence="8">TfdA family taurine catabolism dioxygenase</fullName>
    </submittedName>
</protein>
<evidence type="ECO:0000313" key="9">
    <source>
        <dbReference type="Proteomes" id="UP001433268"/>
    </source>
</evidence>
<dbReference type="InterPro" id="IPR003819">
    <property type="entry name" value="TauD/TfdA-like"/>
</dbReference>
<dbReference type="Gene3D" id="3.60.130.10">
    <property type="entry name" value="Clavaminate synthase-like"/>
    <property type="match status" value="1"/>
</dbReference>
<keyword evidence="9" id="KW-1185">Reference proteome</keyword>
<comment type="cofactor">
    <cofactor evidence="1">
        <name>Fe(2+)</name>
        <dbReference type="ChEBI" id="CHEBI:29033"/>
    </cofactor>
</comment>
<gene>
    <name evidence="8" type="ORF">PG997_009680</name>
</gene>
<evidence type="ECO:0000256" key="2">
    <source>
        <dbReference type="ARBA" id="ARBA00005896"/>
    </source>
</evidence>
<dbReference type="Proteomes" id="UP001433268">
    <property type="component" value="Unassembled WGS sequence"/>
</dbReference>
<keyword evidence="4 8" id="KW-0223">Dioxygenase</keyword>
<dbReference type="RefSeq" id="XP_066665957.1">
    <property type="nucleotide sequence ID" value="XM_066813995.1"/>
</dbReference>
<comment type="caution">
    <text evidence="8">The sequence shown here is derived from an EMBL/GenBank/DDBJ whole genome shotgun (WGS) entry which is preliminary data.</text>
</comment>
<keyword evidence="5" id="KW-0560">Oxidoreductase</keyword>
<keyword evidence="3" id="KW-0479">Metal-binding</keyword>
<dbReference type="PANTHER" id="PTHR30468">
    <property type="entry name" value="ALPHA-KETOGLUTARATE-DEPENDENT SULFONATE DIOXYGENASE"/>
    <property type="match status" value="1"/>
</dbReference>
<evidence type="ECO:0000256" key="4">
    <source>
        <dbReference type="ARBA" id="ARBA00022964"/>
    </source>
</evidence>
<evidence type="ECO:0000256" key="6">
    <source>
        <dbReference type="ARBA" id="ARBA00023004"/>
    </source>
</evidence>
<reference evidence="8 9" key="1">
    <citation type="submission" date="2023-01" db="EMBL/GenBank/DDBJ databases">
        <title>Analysis of 21 Apiospora genomes using comparative genomics revels a genus with tremendous synthesis potential of carbohydrate active enzymes and secondary metabolites.</title>
        <authorList>
            <person name="Sorensen T."/>
        </authorList>
    </citation>
    <scope>NUCLEOTIDE SEQUENCE [LARGE SCALE GENOMIC DNA]</scope>
    <source>
        <strain evidence="8 9">CBS 114990</strain>
    </source>
</reference>
<dbReference type="PANTHER" id="PTHR30468:SF20">
    <property type="entry name" value="TAUD_TFDA-LIKE DOMAIN-CONTAINING PROTEIN-RELATED"/>
    <property type="match status" value="1"/>
</dbReference>
<sequence>MPSISTDSVDYNILGGHPESRTRLQNPLVYSGTLDEFEQNDLTPVIGREFYGLQIRDLLKWDDQHMKDLAATRFHRSSVDSGWMPESSGLHVHPLTEEGSELGDQISVISSEKQKKGGGLTHQLSDVSRFASAGWHSDITFEKVPSDYAMLKIHTLPKTGGDTMWASGYEIYDRLSAPMKKFLEGLTATHDATFFNDEAERLGNPLRKGVRGSPLNQGGELRTQHPVVRTNPVTGWKSVYINKGFTKRINGVSKDESDVLLNYLFNLVTQNHDAQVRFKWNQNDCAIWDNRSTFHCATYDYDAARAGDRVCSLGEAPYLDLDSKSRREALGA</sequence>
<dbReference type="GeneID" id="92047055"/>